<sequence>MVSFRALARRLVEDGIVPTMSHQRLSKIAATDPDFPPVVPVGSSKAVDYRLALPYFRARKVRPGERTDLKPPAAE</sequence>
<protein>
    <submittedName>
        <fullName evidence="1">Uncharacterized protein</fullName>
    </submittedName>
</protein>
<gene>
    <name evidence="1" type="ORF">AB5J51_27095</name>
</gene>
<organism evidence="1">
    <name type="scientific">Streptomyces sp. R33</name>
    <dbReference type="NCBI Taxonomy" id="3238629"/>
    <lineage>
        <taxon>Bacteria</taxon>
        <taxon>Bacillati</taxon>
        <taxon>Actinomycetota</taxon>
        <taxon>Actinomycetes</taxon>
        <taxon>Kitasatosporales</taxon>
        <taxon>Streptomycetaceae</taxon>
        <taxon>Streptomyces</taxon>
    </lineage>
</organism>
<accession>A0AB39Y8Z9</accession>
<evidence type="ECO:0000313" key="1">
    <source>
        <dbReference type="EMBL" id="XDV66329.1"/>
    </source>
</evidence>
<dbReference type="EMBL" id="CP165727">
    <property type="protein sequence ID" value="XDV66329.1"/>
    <property type="molecule type" value="Genomic_DNA"/>
</dbReference>
<name>A0AB39Y8Z9_9ACTN</name>
<dbReference type="RefSeq" id="WP_369778854.1">
    <property type="nucleotide sequence ID" value="NZ_CP165727.1"/>
</dbReference>
<proteinExistence type="predicted"/>
<reference evidence="1" key="1">
    <citation type="submission" date="2024-08" db="EMBL/GenBank/DDBJ databases">
        <authorList>
            <person name="Yu S.T."/>
        </authorList>
    </citation>
    <scope>NUCLEOTIDE SEQUENCE</scope>
    <source>
        <strain evidence="1">R33</strain>
    </source>
</reference>
<dbReference type="AlphaFoldDB" id="A0AB39Y8Z9"/>